<evidence type="ECO:0000256" key="3">
    <source>
        <dbReference type="ARBA" id="ARBA00022692"/>
    </source>
</evidence>
<feature type="transmembrane region" description="Helical" evidence="7">
    <location>
        <begin position="697"/>
        <end position="716"/>
    </location>
</feature>
<organism evidence="9 10">
    <name type="scientific">Peptostreptococcus stomatis DSM 17678</name>
    <dbReference type="NCBI Taxonomy" id="596315"/>
    <lineage>
        <taxon>Bacteria</taxon>
        <taxon>Bacillati</taxon>
        <taxon>Bacillota</taxon>
        <taxon>Clostridia</taxon>
        <taxon>Peptostreptococcales</taxon>
        <taxon>Peptostreptococcaceae</taxon>
        <taxon>Peptostreptococcus</taxon>
    </lineage>
</organism>
<comment type="subcellular location">
    <subcellularLocation>
        <location evidence="1">Cell membrane</location>
        <topology evidence="1">Multi-pass membrane protein</topology>
    </subcellularLocation>
</comment>
<dbReference type="AlphaFoldDB" id="E0E3C3"/>
<evidence type="ECO:0000259" key="8">
    <source>
        <dbReference type="Pfam" id="PF02687"/>
    </source>
</evidence>
<dbReference type="Pfam" id="PF02687">
    <property type="entry name" value="FtsX"/>
    <property type="match status" value="2"/>
</dbReference>
<accession>E0E3C3</accession>
<dbReference type="GeneID" id="84800761"/>
<protein>
    <submittedName>
        <fullName evidence="9">Efflux ABC transporter, permease protein</fullName>
    </submittedName>
</protein>
<evidence type="ECO:0000313" key="10">
    <source>
        <dbReference type="Proteomes" id="UP000003244"/>
    </source>
</evidence>
<keyword evidence="4 7" id="KW-1133">Transmembrane helix</keyword>
<feature type="domain" description="ABC3 transporter permease C-terminal" evidence="8">
    <location>
        <begin position="700"/>
        <end position="818"/>
    </location>
</feature>
<dbReference type="GO" id="GO:0005886">
    <property type="term" value="C:plasma membrane"/>
    <property type="evidence" value="ECO:0007669"/>
    <property type="project" value="UniProtKB-SubCell"/>
</dbReference>
<evidence type="ECO:0000256" key="2">
    <source>
        <dbReference type="ARBA" id="ARBA00022475"/>
    </source>
</evidence>
<gene>
    <name evidence="9" type="ORF">HMPREF0634_1536</name>
</gene>
<keyword evidence="2" id="KW-1003">Cell membrane</keyword>
<feature type="transmembrane region" description="Helical" evidence="7">
    <location>
        <begin position="790"/>
        <end position="810"/>
    </location>
</feature>
<evidence type="ECO:0000256" key="6">
    <source>
        <dbReference type="SAM" id="MobiDB-lite"/>
    </source>
</evidence>
<dbReference type="PANTHER" id="PTHR30572">
    <property type="entry name" value="MEMBRANE COMPONENT OF TRANSPORTER-RELATED"/>
    <property type="match status" value="1"/>
</dbReference>
<evidence type="ECO:0000256" key="5">
    <source>
        <dbReference type="ARBA" id="ARBA00023136"/>
    </source>
</evidence>
<evidence type="ECO:0000256" key="4">
    <source>
        <dbReference type="ARBA" id="ARBA00022989"/>
    </source>
</evidence>
<reference evidence="9 10" key="1">
    <citation type="submission" date="2010-08" db="EMBL/GenBank/DDBJ databases">
        <authorList>
            <person name="Harkins D.M."/>
            <person name="Madupu R."/>
            <person name="Durkin A.S."/>
            <person name="Torralba M."/>
            <person name="Methe B."/>
            <person name="Sutton G.G."/>
            <person name="Nelson K.E."/>
        </authorList>
    </citation>
    <scope>NUCLEOTIDE SEQUENCE [LARGE SCALE GENOMIC DNA]</scope>
    <source>
        <strain evidence="9 10">DSM 17678</strain>
    </source>
</reference>
<dbReference type="OrthoDB" id="2934570at2"/>
<dbReference type="RefSeq" id="WP_007789690.1">
    <property type="nucleotide sequence ID" value="NZ_ADGQ01000056.1"/>
</dbReference>
<dbReference type="InterPro" id="IPR003838">
    <property type="entry name" value="ABC3_permease_C"/>
</dbReference>
<sequence>MKNPLNKRIFRELRSNIGRYGSIFIVMLMTISFISSFFISQNSVKISYDDSHIRGKIEDGYIEFNRELNKDEEKIFRDKHVKAYKNYYLSINYKNDKLIRIYPNRDKVNIPGIHEGRPAYKDGEVVLDYNYVKENKMSLGDKLDLPSSVNDKKPAIGGLKVVGLVAFPDYSCLLRRPGDILMDNKNFAVASVNKKTFDDLVKDGYSINYTYSYRLENASENRKVQSDKLKDLVDAFVDKGLVPLNAQHKYRNSRISYVMDDMGGDVPMMTSLMVIVLLVMAFIFAVLVQNMIEDEASVIGSLLSFGYSKASLIWHYIKLPLYVTIFAVLVGNLLAYTYMKNIYLGLYTDAFSLFPVKVQLDAYAFLLTSLIPIGLILLINFVSIFRKLRLSPLRFLRRELSSSRQKKAIRLPQVAFLSRFRMRVFLKNKASYLVLCIGLLLGNILLIYGLSLNILIDGYMDDIEKSMPSSYQTILKGPLEKEVEARLKESIVKRDKDIFDKPTYDQQDKYLSDALSIGKDKVNLFTMYGVKIRDKTFDQDIKVNIYAGNLDGAFIKERLTRAKDLSSKDGKEDKKDEEPGKNETSKQKTRVYDVYLSDGLMNRFKINMGDQISVKDESRDVEYKLRVVGHTDLFASSMSIIMDRKDCNKMVGMKEYYYNGIFTDKKIKVEDKELATLINSSDMKKIAGQFMVNFKNLMPMIMSVAIIIYLVVMYVLTKTIVDKYKESISYLRIFGYYDKEIEKVFIRVSTIAVAIFLVILIPLEKYLVTSFVRMAFYKFDGYVNPHIPTYVYLSTIICGMMVYLINRWILVRRIKKINMSEVLKDR</sequence>
<dbReference type="PANTHER" id="PTHR30572:SF9">
    <property type="entry name" value="ABC TRANSPORTER PERMEASE PROTEIN"/>
    <property type="match status" value="1"/>
</dbReference>
<feature type="transmembrane region" description="Helical" evidence="7">
    <location>
        <begin position="744"/>
        <end position="763"/>
    </location>
</feature>
<keyword evidence="10" id="KW-1185">Reference proteome</keyword>
<dbReference type="eggNOG" id="COG0577">
    <property type="taxonomic scope" value="Bacteria"/>
</dbReference>
<comment type="caution">
    <text evidence="9">The sequence shown here is derived from an EMBL/GenBank/DDBJ whole genome shotgun (WGS) entry which is preliminary data.</text>
</comment>
<feature type="transmembrane region" description="Helical" evidence="7">
    <location>
        <begin position="319"/>
        <end position="339"/>
    </location>
</feature>
<evidence type="ECO:0000256" key="1">
    <source>
        <dbReference type="ARBA" id="ARBA00004651"/>
    </source>
</evidence>
<feature type="transmembrane region" description="Helical" evidence="7">
    <location>
        <begin position="430"/>
        <end position="450"/>
    </location>
</feature>
<keyword evidence="3 7" id="KW-0812">Transmembrane</keyword>
<dbReference type="Proteomes" id="UP000003244">
    <property type="component" value="Unassembled WGS sequence"/>
</dbReference>
<name>E0E3C3_9FIRM</name>
<feature type="domain" description="ABC3 transporter permease C-terminal" evidence="8">
    <location>
        <begin position="271"/>
        <end position="392"/>
    </location>
</feature>
<feature type="transmembrane region" description="Helical" evidence="7">
    <location>
        <begin position="268"/>
        <end position="288"/>
    </location>
</feature>
<feature type="transmembrane region" description="Helical" evidence="7">
    <location>
        <begin position="20"/>
        <end position="39"/>
    </location>
</feature>
<dbReference type="InterPro" id="IPR050250">
    <property type="entry name" value="Macrolide_Exporter_MacB"/>
</dbReference>
<feature type="region of interest" description="Disordered" evidence="6">
    <location>
        <begin position="565"/>
        <end position="587"/>
    </location>
</feature>
<dbReference type="GO" id="GO:0022857">
    <property type="term" value="F:transmembrane transporter activity"/>
    <property type="evidence" value="ECO:0007669"/>
    <property type="project" value="TreeGrafter"/>
</dbReference>
<feature type="transmembrane region" description="Helical" evidence="7">
    <location>
        <begin position="362"/>
        <end position="385"/>
    </location>
</feature>
<dbReference type="EMBL" id="ADGQ01000056">
    <property type="protein sequence ID" value="EFM64610.1"/>
    <property type="molecule type" value="Genomic_DNA"/>
</dbReference>
<dbReference type="STRING" id="596315.HMPREF0634_1536"/>
<evidence type="ECO:0000313" key="9">
    <source>
        <dbReference type="EMBL" id="EFM64610.1"/>
    </source>
</evidence>
<keyword evidence="5 7" id="KW-0472">Membrane</keyword>
<proteinExistence type="predicted"/>
<evidence type="ECO:0000256" key="7">
    <source>
        <dbReference type="SAM" id="Phobius"/>
    </source>
</evidence>
<feature type="compositionally biased region" description="Basic and acidic residues" evidence="6">
    <location>
        <begin position="565"/>
        <end position="586"/>
    </location>
</feature>